<reference evidence="1 2" key="1">
    <citation type="journal article" date="2023" name="Arcadia Sci">
        <title>De novo assembly of a long-read Amblyomma americanum tick genome.</title>
        <authorList>
            <person name="Chou S."/>
            <person name="Poskanzer K.E."/>
            <person name="Rollins M."/>
            <person name="Thuy-Boun P.S."/>
        </authorList>
    </citation>
    <scope>NUCLEOTIDE SEQUENCE [LARGE SCALE GENOMIC DNA]</scope>
    <source>
        <strain evidence="1">F_SG_1</strain>
        <tissue evidence="1">Salivary glands</tissue>
    </source>
</reference>
<dbReference type="EMBL" id="JARKHS020002061">
    <property type="protein sequence ID" value="KAK8787140.1"/>
    <property type="molecule type" value="Genomic_DNA"/>
</dbReference>
<evidence type="ECO:0000313" key="1">
    <source>
        <dbReference type="EMBL" id="KAK8787140.1"/>
    </source>
</evidence>
<organism evidence="1 2">
    <name type="scientific">Amblyomma americanum</name>
    <name type="common">Lone star tick</name>
    <dbReference type="NCBI Taxonomy" id="6943"/>
    <lineage>
        <taxon>Eukaryota</taxon>
        <taxon>Metazoa</taxon>
        <taxon>Ecdysozoa</taxon>
        <taxon>Arthropoda</taxon>
        <taxon>Chelicerata</taxon>
        <taxon>Arachnida</taxon>
        <taxon>Acari</taxon>
        <taxon>Parasitiformes</taxon>
        <taxon>Ixodida</taxon>
        <taxon>Ixodoidea</taxon>
        <taxon>Ixodidae</taxon>
        <taxon>Amblyomminae</taxon>
        <taxon>Amblyomma</taxon>
    </lineage>
</organism>
<evidence type="ECO:0000313" key="2">
    <source>
        <dbReference type="Proteomes" id="UP001321473"/>
    </source>
</evidence>
<keyword evidence="2" id="KW-1185">Reference proteome</keyword>
<gene>
    <name evidence="1" type="ORF">V5799_023085</name>
</gene>
<dbReference type="AlphaFoldDB" id="A0AAQ4FJ01"/>
<accession>A0AAQ4FJ01</accession>
<proteinExistence type="predicted"/>
<protein>
    <submittedName>
        <fullName evidence="1">Uncharacterized protein</fullName>
    </submittedName>
</protein>
<sequence length="73" mass="8233">MTRSRNTDTADEQFVTAANNFSWHLEYTKRANQSCGFCECSVNKVKYNQESVAQASCLVSRVPHLWAEGSETV</sequence>
<comment type="caution">
    <text evidence="1">The sequence shown here is derived from an EMBL/GenBank/DDBJ whole genome shotgun (WGS) entry which is preliminary data.</text>
</comment>
<name>A0AAQ4FJ01_AMBAM</name>
<dbReference type="Proteomes" id="UP001321473">
    <property type="component" value="Unassembled WGS sequence"/>
</dbReference>